<evidence type="ECO:0000256" key="2">
    <source>
        <dbReference type="ARBA" id="ARBA00022729"/>
    </source>
</evidence>
<keyword evidence="4" id="KW-0564">Palmitate</keyword>
<keyword evidence="13" id="KW-1185">Reference proteome</keyword>
<evidence type="ECO:0000256" key="9">
    <source>
        <dbReference type="SAM" id="SignalP"/>
    </source>
</evidence>
<comment type="similarity">
    <text evidence="6">Belongs to the nlpA lipoprotein family.</text>
</comment>
<dbReference type="PANTHER" id="PTHR30429">
    <property type="entry name" value="D-METHIONINE-BINDING LIPOPROTEIN METQ"/>
    <property type="match status" value="1"/>
</dbReference>
<proteinExistence type="inferred from homology"/>
<evidence type="ECO:0000256" key="8">
    <source>
        <dbReference type="SAM" id="MobiDB-lite"/>
    </source>
</evidence>
<evidence type="ECO:0000313" key="11">
    <source>
        <dbReference type="EMBL" id="PLR95450.1"/>
    </source>
</evidence>
<feature type="signal peptide" evidence="9">
    <location>
        <begin position="1"/>
        <end position="19"/>
    </location>
</feature>
<organism evidence="10 12">
    <name type="scientific">Bacillus canaveralius</name>
    <dbReference type="NCBI Taxonomy" id="1403243"/>
    <lineage>
        <taxon>Bacteria</taxon>
        <taxon>Bacillati</taxon>
        <taxon>Bacillota</taxon>
        <taxon>Bacilli</taxon>
        <taxon>Bacillales</taxon>
        <taxon>Bacillaceae</taxon>
        <taxon>Bacillus</taxon>
    </lineage>
</organism>
<sequence>MKKLLLTILVLALAVFAAACGNGNESKESKESGSEETKTVKVGVSSGDTKTWDFIVEIAKEEGLNIELVKFNDYIMPNMSLAEGEIDANAFQTISYFDEFIADRNLDLEAIGSTVIAPMGIYSNKHDKLEDLGEGASIAMPNEGTNFGRALLLLQEAGLITLKENFDGIGSLDKVATNPNNLKFELVAAGNTPRFLEDVDASIINNNFAVEAGLTLEDALFHESATAKPYINIIAVKKGNADRPELQKLVEIYHSKEVEDFIIKEYKGSSIPTFVSLEELLNYKDAWTKPAAEK</sequence>
<dbReference type="Pfam" id="PF03180">
    <property type="entry name" value="Lipoprotein_9"/>
    <property type="match status" value="1"/>
</dbReference>
<evidence type="ECO:0000313" key="10">
    <source>
        <dbReference type="EMBL" id="PLR80331.1"/>
    </source>
</evidence>
<protein>
    <recommendedName>
        <fullName evidence="6">Lipoprotein</fullName>
    </recommendedName>
</protein>
<dbReference type="PANTHER" id="PTHR30429:SF3">
    <property type="entry name" value="LIPOPROTEIN"/>
    <property type="match status" value="1"/>
</dbReference>
<evidence type="ECO:0000256" key="4">
    <source>
        <dbReference type="ARBA" id="ARBA00023139"/>
    </source>
</evidence>
<dbReference type="PIRSF" id="PIRSF002854">
    <property type="entry name" value="MetQ"/>
    <property type="match status" value="1"/>
</dbReference>
<dbReference type="InterPro" id="IPR004872">
    <property type="entry name" value="Lipoprotein_NlpA"/>
</dbReference>
<reference evidence="11 13" key="2">
    <citation type="submission" date="2017-12" db="EMBL/GenBank/DDBJ databases">
        <title>Comparative Functional Genomics of Dry Heat Resistant strains isolated from the Viking Spacecraft.</title>
        <authorList>
            <person name="Seuylemezian A."/>
            <person name="Cooper K."/>
            <person name="Vaishampayan P."/>
        </authorList>
    </citation>
    <scope>NUCLEOTIDE SEQUENCE [LARGE SCALE GENOMIC DNA]</scope>
    <source>
        <strain evidence="11 13">ATCC 29669</strain>
    </source>
</reference>
<evidence type="ECO:0000256" key="7">
    <source>
        <dbReference type="PIRSR" id="PIRSR002854-1"/>
    </source>
</evidence>
<comment type="subcellular location">
    <subcellularLocation>
        <location evidence="1">Membrane</location>
        <topology evidence="1">Lipid-anchor</topology>
    </subcellularLocation>
</comment>
<evidence type="ECO:0000256" key="3">
    <source>
        <dbReference type="ARBA" id="ARBA00023136"/>
    </source>
</evidence>
<evidence type="ECO:0000256" key="5">
    <source>
        <dbReference type="ARBA" id="ARBA00023288"/>
    </source>
</evidence>
<feature type="region of interest" description="Disordered" evidence="8">
    <location>
        <begin position="23"/>
        <end position="42"/>
    </location>
</feature>
<keyword evidence="3" id="KW-0472">Membrane</keyword>
<gene>
    <name evidence="10" type="ORF">CU635_18625</name>
    <name evidence="11" type="ORF">CVD25_14610</name>
</gene>
<dbReference type="OrthoDB" id="9812878at2"/>
<dbReference type="Gene3D" id="3.40.190.10">
    <property type="entry name" value="Periplasmic binding protein-like II"/>
    <property type="match status" value="2"/>
</dbReference>
<feature type="chain" id="PRO_5043159325" description="Lipoprotein" evidence="9">
    <location>
        <begin position="20"/>
        <end position="294"/>
    </location>
</feature>
<dbReference type="EMBL" id="PGVA01000054">
    <property type="protein sequence ID" value="PLR80331.1"/>
    <property type="molecule type" value="Genomic_DNA"/>
</dbReference>
<accession>A0A2N5GHP3</accession>
<dbReference type="SUPFAM" id="SSF53850">
    <property type="entry name" value="Periplasmic binding protein-like II"/>
    <property type="match status" value="1"/>
</dbReference>
<evidence type="ECO:0000313" key="13">
    <source>
        <dbReference type="Proteomes" id="UP000235114"/>
    </source>
</evidence>
<evidence type="ECO:0000313" key="12">
    <source>
        <dbReference type="Proteomes" id="UP000234951"/>
    </source>
</evidence>
<reference evidence="10 12" key="1">
    <citation type="submission" date="2017-11" db="EMBL/GenBank/DDBJ databases">
        <title>Comparitive Functional Genomics of Dry Heat Resistant strains isolated from the Viking Spacecraft.</title>
        <authorList>
            <person name="Seuylemezian A."/>
            <person name="Cooper K."/>
            <person name="Vaishampayan P."/>
        </authorList>
    </citation>
    <scope>NUCLEOTIDE SEQUENCE [LARGE SCALE GENOMIC DNA]</scope>
    <source>
        <strain evidence="10 12">M4.6</strain>
    </source>
</reference>
<keyword evidence="2 9" id="KW-0732">Signal</keyword>
<dbReference type="GO" id="GO:0016020">
    <property type="term" value="C:membrane"/>
    <property type="evidence" value="ECO:0007669"/>
    <property type="project" value="UniProtKB-SubCell"/>
</dbReference>
<dbReference type="PROSITE" id="PS51257">
    <property type="entry name" value="PROKAR_LIPOPROTEIN"/>
    <property type="match status" value="1"/>
</dbReference>
<dbReference type="AlphaFoldDB" id="A0A2N5GHP3"/>
<dbReference type="EMBL" id="PGVD01000038">
    <property type="protein sequence ID" value="PLR95450.1"/>
    <property type="molecule type" value="Genomic_DNA"/>
</dbReference>
<evidence type="ECO:0000256" key="6">
    <source>
        <dbReference type="PIRNR" id="PIRNR002854"/>
    </source>
</evidence>
<evidence type="ECO:0000256" key="1">
    <source>
        <dbReference type="ARBA" id="ARBA00004635"/>
    </source>
</evidence>
<feature type="lipid moiety-binding region" description="S-diacylglycerol cysteine" evidence="7">
    <location>
        <position position="20"/>
    </location>
</feature>
<keyword evidence="5 6" id="KW-0449">Lipoprotein</keyword>
<dbReference type="Proteomes" id="UP000235114">
    <property type="component" value="Unassembled WGS sequence"/>
</dbReference>
<dbReference type="Proteomes" id="UP000234951">
    <property type="component" value="Unassembled WGS sequence"/>
</dbReference>
<feature type="compositionally biased region" description="Basic and acidic residues" evidence="8">
    <location>
        <begin position="25"/>
        <end position="39"/>
    </location>
</feature>
<comment type="caution">
    <text evidence="10">The sequence shown here is derived from an EMBL/GenBank/DDBJ whole genome shotgun (WGS) entry which is preliminary data.</text>
</comment>
<dbReference type="RefSeq" id="WP_101578876.1">
    <property type="nucleotide sequence ID" value="NZ_PGVA01000054.1"/>
</dbReference>
<name>A0A2N5GHP3_9BACI</name>